<feature type="region of interest" description="Disordered" evidence="1">
    <location>
        <begin position="1"/>
        <end position="59"/>
    </location>
</feature>
<dbReference type="EMBL" id="NRSZ01000234">
    <property type="protein sequence ID" value="PNY28610.1"/>
    <property type="molecule type" value="Genomic_DNA"/>
</dbReference>
<keyword evidence="3" id="KW-1185">Reference proteome</keyword>
<protein>
    <submittedName>
        <fullName evidence="2">Uncharacterized protein</fullName>
    </submittedName>
</protein>
<evidence type="ECO:0000256" key="1">
    <source>
        <dbReference type="SAM" id="MobiDB-lite"/>
    </source>
</evidence>
<evidence type="ECO:0000313" key="2">
    <source>
        <dbReference type="EMBL" id="PNY28610.1"/>
    </source>
</evidence>
<comment type="caution">
    <text evidence="2">The sequence shown here is derived from an EMBL/GenBank/DDBJ whole genome shotgun (WGS) entry which is preliminary data.</text>
</comment>
<reference evidence="2 3" key="1">
    <citation type="submission" date="2017-08" db="EMBL/GenBank/DDBJ databases">
        <title>Harnessing the power of phylogenomics to disentangle the directionality and signatures of interkingdom host jumping in the parasitic fungal genus Tolypocladium.</title>
        <authorList>
            <person name="Quandt C.A."/>
            <person name="Patterson W."/>
            <person name="Spatafora J.W."/>
        </authorList>
    </citation>
    <scope>NUCLEOTIDE SEQUENCE [LARGE SCALE GENOMIC DNA]</scope>
    <source>
        <strain evidence="2 3">CBS 113982</strain>
    </source>
</reference>
<gene>
    <name evidence="2" type="ORF">TCAP_01470</name>
</gene>
<evidence type="ECO:0000313" key="3">
    <source>
        <dbReference type="Proteomes" id="UP000236621"/>
    </source>
</evidence>
<sequence>MSSPAQQGPPSAPRDGREKKGFGRVLSKVKIALTRGESSSSGADKQEPATASKATAPSAAAEARARLEVMEGVTKMARSQLFEQRAKKMAERYGLEIKASDWQSVAADGDDTVLRIDKPIRIRVRRTCHRCHVAFAADKECPGCQHVHCAKCARYPPQRTEAEQLASHMRREAIVKANKENPPIVADYSYTDEGIVLTRPSKTGGQDLVYKKPRQRVRRSCHECQALFVGGSKKCEDCGHMRCTDCPRDPPKKDKYPFGYPGDAFGPSSIPRYECGRCETLFPPDAERGTVCQKCGCEKSDDDPRALPRAVEPERDPEVLKTIQAKLDRLKVA</sequence>
<dbReference type="OrthoDB" id="5370011at2759"/>
<accession>A0A2K3QM58</accession>
<organism evidence="2 3">
    <name type="scientific">Tolypocladium capitatum</name>
    <dbReference type="NCBI Taxonomy" id="45235"/>
    <lineage>
        <taxon>Eukaryota</taxon>
        <taxon>Fungi</taxon>
        <taxon>Dikarya</taxon>
        <taxon>Ascomycota</taxon>
        <taxon>Pezizomycotina</taxon>
        <taxon>Sordariomycetes</taxon>
        <taxon>Hypocreomycetidae</taxon>
        <taxon>Hypocreales</taxon>
        <taxon>Ophiocordycipitaceae</taxon>
        <taxon>Tolypocladium</taxon>
    </lineage>
</organism>
<proteinExistence type="predicted"/>
<feature type="compositionally biased region" description="Low complexity" evidence="1">
    <location>
        <begin position="48"/>
        <end position="59"/>
    </location>
</feature>
<name>A0A2K3QM58_9HYPO</name>
<dbReference type="AlphaFoldDB" id="A0A2K3QM58"/>
<dbReference type="Proteomes" id="UP000236621">
    <property type="component" value="Unassembled WGS sequence"/>
</dbReference>